<proteinExistence type="predicted"/>
<evidence type="ECO:0000313" key="1">
    <source>
        <dbReference type="EMBL" id="TYH19726.1"/>
    </source>
</evidence>
<dbReference type="AlphaFoldDB" id="A0A5D2GQT8"/>
<gene>
    <name evidence="1" type="ORF">ES288_A05G375100v1</name>
</gene>
<protein>
    <submittedName>
        <fullName evidence="1">Uncharacterized protein</fullName>
    </submittedName>
</protein>
<keyword evidence="2" id="KW-1185">Reference proteome</keyword>
<reference evidence="1 2" key="1">
    <citation type="submission" date="2019-06" db="EMBL/GenBank/DDBJ databases">
        <title>WGS assembly of Gossypium darwinii.</title>
        <authorList>
            <person name="Chen Z.J."/>
            <person name="Sreedasyam A."/>
            <person name="Ando A."/>
            <person name="Song Q."/>
            <person name="De L."/>
            <person name="Hulse-Kemp A."/>
            <person name="Ding M."/>
            <person name="Ye W."/>
            <person name="Kirkbride R."/>
            <person name="Jenkins J."/>
            <person name="Plott C."/>
            <person name="Lovell J."/>
            <person name="Lin Y.-M."/>
            <person name="Vaughn R."/>
            <person name="Liu B."/>
            <person name="Li W."/>
            <person name="Simpson S."/>
            <person name="Scheffler B."/>
            <person name="Saski C."/>
            <person name="Grover C."/>
            <person name="Hu G."/>
            <person name="Conover J."/>
            <person name="Carlson J."/>
            <person name="Shu S."/>
            <person name="Boston L."/>
            <person name="Williams M."/>
            <person name="Peterson D."/>
            <person name="Mcgee K."/>
            <person name="Jones D."/>
            <person name="Wendel J."/>
            <person name="Stelly D."/>
            <person name="Grimwood J."/>
            <person name="Schmutz J."/>
        </authorList>
    </citation>
    <scope>NUCLEOTIDE SEQUENCE [LARGE SCALE GENOMIC DNA]</scope>
    <source>
        <strain evidence="1">1808015.09</strain>
    </source>
</reference>
<sequence>MTTGHHENLSFHTYHPALIIAVSKKIFYYCYQYFLKKFFSPFSLVVSVSVSPSPDEHDLDSSPIAYNPACASAANGDGILE</sequence>
<accession>A0A5D2GQT8</accession>
<organism evidence="1 2">
    <name type="scientific">Gossypium darwinii</name>
    <name type="common">Darwin's cotton</name>
    <name type="synonym">Gossypium barbadense var. darwinii</name>
    <dbReference type="NCBI Taxonomy" id="34276"/>
    <lineage>
        <taxon>Eukaryota</taxon>
        <taxon>Viridiplantae</taxon>
        <taxon>Streptophyta</taxon>
        <taxon>Embryophyta</taxon>
        <taxon>Tracheophyta</taxon>
        <taxon>Spermatophyta</taxon>
        <taxon>Magnoliopsida</taxon>
        <taxon>eudicotyledons</taxon>
        <taxon>Gunneridae</taxon>
        <taxon>Pentapetalae</taxon>
        <taxon>rosids</taxon>
        <taxon>malvids</taxon>
        <taxon>Malvales</taxon>
        <taxon>Malvaceae</taxon>
        <taxon>Malvoideae</taxon>
        <taxon>Gossypium</taxon>
    </lineage>
</organism>
<name>A0A5D2GQT8_GOSDA</name>
<dbReference type="Proteomes" id="UP000323506">
    <property type="component" value="Chromosome A05"/>
</dbReference>
<dbReference type="EMBL" id="CM017692">
    <property type="protein sequence ID" value="TYH19726.1"/>
    <property type="molecule type" value="Genomic_DNA"/>
</dbReference>
<evidence type="ECO:0000313" key="2">
    <source>
        <dbReference type="Proteomes" id="UP000323506"/>
    </source>
</evidence>